<dbReference type="Pfam" id="PF01774">
    <property type="entry name" value="UreD"/>
    <property type="match status" value="1"/>
</dbReference>
<dbReference type="RefSeq" id="WP_136989795.1">
    <property type="nucleotide sequence ID" value="NZ_SZPQ01000010.1"/>
</dbReference>
<name>A0ABY2SPR7_9HYPH</name>
<comment type="function">
    <text evidence="3">Required for maturation of urease via the functional incorporation of the urease nickel metallocenter.</text>
</comment>
<comment type="caution">
    <text evidence="4">The sequence shown here is derived from an EMBL/GenBank/DDBJ whole genome shotgun (WGS) entry which is preliminary data.</text>
</comment>
<protein>
    <recommendedName>
        <fullName evidence="3">Urease accessory protein UreD</fullName>
    </recommendedName>
</protein>
<evidence type="ECO:0000313" key="5">
    <source>
        <dbReference type="Proteomes" id="UP000305202"/>
    </source>
</evidence>
<dbReference type="Proteomes" id="UP000305202">
    <property type="component" value="Unassembled WGS sequence"/>
</dbReference>
<keyword evidence="5" id="KW-1185">Reference proteome</keyword>
<evidence type="ECO:0000256" key="2">
    <source>
        <dbReference type="ARBA" id="ARBA00023186"/>
    </source>
</evidence>
<dbReference type="PANTHER" id="PTHR33643:SF1">
    <property type="entry name" value="UREASE ACCESSORY PROTEIN D"/>
    <property type="match status" value="1"/>
</dbReference>
<comment type="subunit">
    <text evidence="3">UreD, UreF and UreG form a complex that acts as a GTP-hydrolysis-dependent molecular chaperone, activating the urease apoprotein by helping to assemble the nickel containing metallocenter of UreC. The UreE protein probably delivers the nickel.</text>
</comment>
<dbReference type="EMBL" id="SZPQ01000010">
    <property type="protein sequence ID" value="TKI06690.1"/>
    <property type="molecule type" value="Genomic_DNA"/>
</dbReference>
<gene>
    <name evidence="3" type="primary">ureD</name>
    <name evidence="4" type="ORF">FCN80_08830</name>
</gene>
<dbReference type="HAMAP" id="MF_01384">
    <property type="entry name" value="UreD"/>
    <property type="match status" value="1"/>
</dbReference>
<dbReference type="PANTHER" id="PTHR33643">
    <property type="entry name" value="UREASE ACCESSORY PROTEIN D"/>
    <property type="match status" value="1"/>
</dbReference>
<proteinExistence type="inferred from homology"/>
<reference evidence="4 5" key="1">
    <citation type="submission" date="2019-04" db="EMBL/GenBank/DDBJ databases">
        <authorList>
            <person name="Li M."/>
            <person name="Gao C."/>
        </authorList>
    </citation>
    <scope>NUCLEOTIDE SEQUENCE [LARGE SCALE GENOMIC DNA]</scope>
    <source>
        <strain evidence="4 5">BGMRC 2031</strain>
    </source>
</reference>
<keyword evidence="3" id="KW-0996">Nickel insertion</keyword>
<keyword evidence="2 3" id="KW-0143">Chaperone</keyword>
<evidence type="ECO:0000313" key="4">
    <source>
        <dbReference type="EMBL" id="TKI06690.1"/>
    </source>
</evidence>
<comment type="similarity">
    <text evidence="1 3">Belongs to the UreD family.</text>
</comment>
<comment type="subcellular location">
    <subcellularLocation>
        <location evidence="3">Cytoplasm</location>
    </subcellularLocation>
</comment>
<evidence type="ECO:0000256" key="1">
    <source>
        <dbReference type="ARBA" id="ARBA00007177"/>
    </source>
</evidence>
<accession>A0ABY2SPR7</accession>
<keyword evidence="3" id="KW-0963">Cytoplasm</keyword>
<evidence type="ECO:0000256" key="3">
    <source>
        <dbReference type="HAMAP-Rule" id="MF_01384"/>
    </source>
</evidence>
<dbReference type="InterPro" id="IPR002669">
    <property type="entry name" value="UreD"/>
</dbReference>
<sequence>MPFATDDYHPDGWLGRLELEFVRRATRTELSHRRHIGPFTVQRAFYPEADFPHLYLLHPPGGVVGGDRLELAVRMGPASHALLTMPGATKFYRSGGARAQVLQRFSLAQDSVLEWLPQGNILFPAADVSLHNEFCLQPGARVLGYETFCLGRPASGLDFHQGRLDSVLSIKMPDSPGLFERLRIEGGRLSKVADNPLCGTFFAAPCTEAMLDCARALVQECTAPMAGATLVDSLLVVRALDHDNQRLTSLLQGLWAELRPALLGRPAIAPRIWST</sequence>
<organism evidence="4 5">
    <name type="scientific">Martelella alba</name>
    <dbReference type="NCBI Taxonomy" id="2590451"/>
    <lineage>
        <taxon>Bacteria</taxon>
        <taxon>Pseudomonadati</taxon>
        <taxon>Pseudomonadota</taxon>
        <taxon>Alphaproteobacteria</taxon>
        <taxon>Hyphomicrobiales</taxon>
        <taxon>Aurantimonadaceae</taxon>
        <taxon>Martelella</taxon>
    </lineage>
</organism>